<gene>
    <name evidence="12" type="ORF">LSTR_LSTR012855</name>
</gene>
<dbReference type="Proteomes" id="UP000291343">
    <property type="component" value="Unassembled WGS sequence"/>
</dbReference>
<dbReference type="InterPro" id="IPR038765">
    <property type="entry name" value="Papain-like_cys_pep_sf"/>
</dbReference>
<dbReference type="SMR" id="A0A482XQ94"/>
<evidence type="ECO:0000313" key="12">
    <source>
        <dbReference type="EMBL" id="RZF47351.1"/>
    </source>
</evidence>
<comment type="caution">
    <text evidence="12">The sequence shown here is derived from an EMBL/GenBank/DDBJ whole genome shotgun (WGS) entry which is preliminary data.</text>
</comment>
<evidence type="ECO:0000256" key="8">
    <source>
        <dbReference type="PIRSR" id="PIRSR013503-1"/>
    </source>
</evidence>
<dbReference type="Gene3D" id="3.30.200.60">
    <property type="entry name" value="Peptidase C65 Otubain, subdomain 1"/>
    <property type="match status" value="1"/>
</dbReference>
<dbReference type="PROSITE" id="PS50802">
    <property type="entry name" value="OTU"/>
    <property type="match status" value="1"/>
</dbReference>
<dbReference type="PIRSF" id="PIRSF013503">
    <property type="entry name" value="Ubiquitin_thioesterase_Otubain"/>
    <property type="match status" value="1"/>
</dbReference>
<feature type="active site" description="Nucleophile" evidence="8">
    <location>
        <position position="83"/>
    </location>
</feature>
<keyword evidence="4 7" id="KW-0833">Ubl conjugation pathway</keyword>
<evidence type="ECO:0000256" key="6">
    <source>
        <dbReference type="ARBA" id="ARBA00022807"/>
    </source>
</evidence>
<dbReference type="GO" id="GO:0004843">
    <property type="term" value="F:cysteine-type deubiquitinase activity"/>
    <property type="evidence" value="ECO:0007669"/>
    <property type="project" value="UniProtKB-UniRule"/>
</dbReference>
<evidence type="ECO:0000256" key="9">
    <source>
        <dbReference type="PIRSR" id="PIRSR013503-2"/>
    </source>
</evidence>
<feature type="site" description="Interacts with free ubiquitin" evidence="9">
    <location>
        <position position="230"/>
    </location>
</feature>
<keyword evidence="3 7" id="KW-0645">Protease</keyword>
<keyword evidence="5 7" id="KW-0378">Hydrolase</keyword>
<dbReference type="OrthoDB" id="18915at2759"/>
<comment type="similarity">
    <text evidence="2 7">Belongs to the peptidase C65 family.</text>
</comment>
<dbReference type="GO" id="GO:0005634">
    <property type="term" value="C:nucleus"/>
    <property type="evidence" value="ECO:0007669"/>
    <property type="project" value="TreeGrafter"/>
</dbReference>
<dbReference type="InterPro" id="IPR003323">
    <property type="entry name" value="OTU_dom"/>
</dbReference>
<evidence type="ECO:0000256" key="5">
    <source>
        <dbReference type="ARBA" id="ARBA00022801"/>
    </source>
</evidence>
<protein>
    <recommendedName>
        <fullName evidence="7">Ubiquitin thioesterase</fullName>
        <ecNumber evidence="7">3.4.19.12</ecNumber>
    </recommendedName>
</protein>
<evidence type="ECO:0000256" key="7">
    <source>
        <dbReference type="PIRNR" id="PIRNR013503"/>
    </source>
</evidence>
<evidence type="ECO:0000256" key="2">
    <source>
        <dbReference type="ARBA" id="ARBA00006579"/>
    </source>
</evidence>
<dbReference type="GO" id="GO:0006508">
    <property type="term" value="P:proteolysis"/>
    <property type="evidence" value="ECO:0007669"/>
    <property type="project" value="UniProtKB-KW"/>
</dbReference>
<evidence type="ECO:0000256" key="10">
    <source>
        <dbReference type="SAM" id="MobiDB-lite"/>
    </source>
</evidence>
<name>A0A482XQ94_LAOST</name>
<evidence type="ECO:0000313" key="13">
    <source>
        <dbReference type="Proteomes" id="UP000291343"/>
    </source>
</evidence>
<feature type="site" description="Interacts with free ubiquitin" evidence="9">
    <location>
        <position position="228"/>
    </location>
</feature>
<evidence type="ECO:0000256" key="4">
    <source>
        <dbReference type="ARBA" id="ARBA00022786"/>
    </source>
</evidence>
<sequence>MSDSTETDENNKYNPGENQDDLILQQHRKIEKEISESIALIGNKEALSSLESEYSDDDIYRQKVQDLSNKYKSVRRTRPDGNCFFRAFAFAYLESLLDNQQEFAKFKDTKNCSIRGGVNLGFPQFTLEDFHDTFMEVVNVVGNGPSACDELYKLFNNSGYSDYVVVYLRLIASGQLQKEAEFYQNFIEGCRSVLDFCHQEVEPMFKESDHIHIIALSSALNVGVRVRYMDRGDSSEVIAHDFPEGSKVAVHLLYRPGHYDILYPSTS</sequence>
<dbReference type="FunCoup" id="A0A482XQ94">
    <property type="interactions" value="2438"/>
</dbReference>
<accession>A0A482XQ94</accession>
<dbReference type="EC" id="3.4.19.12" evidence="7"/>
<dbReference type="InterPro" id="IPR019400">
    <property type="entry name" value="Peptidase_C65_otubain"/>
</dbReference>
<dbReference type="InterPro" id="IPR042467">
    <property type="entry name" value="Peptidase_C65_otubain_sub2"/>
</dbReference>
<dbReference type="InParanoid" id="A0A482XQ94"/>
<dbReference type="Pfam" id="PF10275">
    <property type="entry name" value="Peptidase_C65"/>
    <property type="match status" value="1"/>
</dbReference>
<feature type="site" description="Interacts with free ubiquitin" evidence="9">
    <location>
        <position position="259"/>
    </location>
</feature>
<organism evidence="12 13">
    <name type="scientific">Laodelphax striatellus</name>
    <name type="common">Small brown planthopper</name>
    <name type="synonym">Delphax striatella</name>
    <dbReference type="NCBI Taxonomy" id="195883"/>
    <lineage>
        <taxon>Eukaryota</taxon>
        <taxon>Metazoa</taxon>
        <taxon>Ecdysozoa</taxon>
        <taxon>Arthropoda</taxon>
        <taxon>Hexapoda</taxon>
        <taxon>Insecta</taxon>
        <taxon>Pterygota</taxon>
        <taxon>Neoptera</taxon>
        <taxon>Paraneoptera</taxon>
        <taxon>Hemiptera</taxon>
        <taxon>Auchenorrhyncha</taxon>
        <taxon>Fulgoroidea</taxon>
        <taxon>Delphacidae</taxon>
        <taxon>Criomorphinae</taxon>
        <taxon>Laodelphax</taxon>
    </lineage>
</organism>
<feature type="site" description="Interacts with free ubiquitin" evidence="9">
    <location>
        <position position="214"/>
    </location>
</feature>
<keyword evidence="13" id="KW-1185">Reference proteome</keyword>
<dbReference type="GO" id="GO:0043130">
    <property type="term" value="F:ubiquitin binding"/>
    <property type="evidence" value="ECO:0007669"/>
    <property type="project" value="UniProtKB-UniRule"/>
</dbReference>
<dbReference type="STRING" id="195883.A0A482XQ94"/>
<feature type="region of interest" description="Disordered" evidence="10">
    <location>
        <begin position="1"/>
        <end position="24"/>
    </location>
</feature>
<dbReference type="InterPro" id="IPR016615">
    <property type="entry name" value="Otubain"/>
</dbReference>
<feature type="site" description="Interacts with free ubiquitin" evidence="9">
    <location>
        <position position="254"/>
    </location>
</feature>
<keyword evidence="6 7" id="KW-0788">Thiol protease</keyword>
<dbReference type="EMBL" id="QKKF02004456">
    <property type="protein sequence ID" value="RZF47351.1"/>
    <property type="molecule type" value="Genomic_DNA"/>
</dbReference>
<feature type="active site" evidence="8">
    <location>
        <position position="258"/>
    </location>
</feature>
<dbReference type="FunFam" id="1.20.1300.20:FF:000001">
    <property type="entry name" value="Ubiquitin thioesterase OTUB1"/>
    <property type="match status" value="1"/>
</dbReference>
<dbReference type="SUPFAM" id="SSF54001">
    <property type="entry name" value="Cysteine proteinases"/>
    <property type="match status" value="1"/>
</dbReference>
<comment type="catalytic activity">
    <reaction evidence="1 7">
        <text>Thiol-dependent hydrolysis of ester, thioester, amide, peptide and isopeptide bonds formed by the C-terminal Gly of ubiquitin (a 76-residue protein attached to proteins as an intracellular targeting signal).</text>
        <dbReference type="EC" id="3.4.19.12"/>
    </reaction>
</comment>
<reference evidence="12 13" key="1">
    <citation type="journal article" date="2017" name="Gigascience">
        <title>Genome sequence of the small brown planthopper, Laodelphax striatellus.</title>
        <authorList>
            <person name="Zhu J."/>
            <person name="Jiang F."/>
            <person name="Wang X."/>
            <person name="Yang P."/>
            <person name="Bao Y."/>
            <person name="Zhao W."/>
            <person name="Wang W."/>
            <person name="Lu H."/>
            <person name="Wang Q."/>
            <person name="Cui N."/>
            <person name="Li J."/>
            <person name="Chen X."/>
            <person name="Luo L."/>
            <person name="Yu J."/>
            <person name="Kang L."/>
            <person name="Cui F."/>
        </authorList>
    </citation>
    <scope>NUCLEOTIDE SEQUENCE [LARGE SCALE GENOMIC DNA]</scope>
    <source>
        <strain evidence="12">Lst14</strain>
    </source>
</reference>
<feature type="domain" description="OTU" evidence="11">
    <location>
        <begin position="72"/>
        <end position="265"/>
    </location>
</feature>
<feature type="active site" evidence="8">
    <location>
        <position position="80"/>
    </location>
</feature>
<evidence type="ECO:0000256" key="1">
    <source>
        <dbReference type="ARBA" id="ARBA00000707"/>
    </source>
</evidence>
<dbReference type="Gene3D" id="1.20.1300.20">
    <property type="entry name" value="Peptidase C65 Otubain, subdomain 2"/>
    <property type="match status" value="1"/>
</dbReference>
<dbReference type="PANTHER" id="PTHR12931">
    <property type="entry name" value="UBIQUITIN THIOLESTERASE PROTEIN OTUB"/>
    <property type="match status" value="1"/>
</dbReference>
<dbReference type="AlphaFoldDB" id="A0A482XQ94"/>
<evidence type="ECO:0000256" key="3">
    <source>
        <dbReference type="ARBA" id="ARBA00022670"/>
    </source>
</evidence>
<dbReference type="CDD" id="cd22763">
    <property type="entry name" value="OTUB1"/>
    <property type="match status" value="1"/>
</dbReference>
<evidence type="ECO:0000259" key="11">
    <source>
        <dbReference type="PROSITE" id="PS50802"/>
    </source>
</evidence>
<dbReference type="PANTHER" id="PTHR12931:SF15">
    <property type="entry name" value="UBIQUITIN THIOESTERASE OTUBAIN-LIKE"/>
    <property type="match status" value="1"/>
</dbReference>
<dbReference type="InterPro" id="IPR042468">
    <property type="entry name" value="Peptidase_C65_otubain_sub1"/>
</dbReference>
<dbReference type="GO" id="GO:0071108">
    <property type="term" value="P:protein K48-linked deubiquitination"/>
    <property type="evidence" value="ECO:0007669"/>
    <property type="project" value="TreeGrafter"/>
</dbReference>
<proteinExistence type="inferred from homology"/>